<proteinExistence type="predicted"/>
<accession>A0A1V4KKD8</accession>
<comment type="caution">
    <text evidence="1">The sequence shown here is derived from an EMBL/GenBank/DDBJ whole genome shotgun (WGS) entry which is preliminary data.</text>
</comment>
<sequence length="103" mass="10857">MCVQGKLGPFKRCVLGSSESYQEGNVEANLQGEMKKAVCELDAEVHVLSLPGSLSPWKLLQQSPCSQESCLLGRSCELIVFIGGGPAMASLVSSVQDESLAAV</sequence>
<organism evidence="1 2">
    <name type="scientific">Patagioenas fasciata monilis</name>
    <dbReference type="NCBI Taxonomy" id="372326"/>
    <lineage>
        <taxon>Eukaryota</taxon>
        <taxon>Metazoa</taxon>
        <taxon>Chordata</taxon>
        <taxon>Craniata</taxon>
        <taxon>Vertebrata</taxon>
        <taxon>Euteleostomi</taxon>
        <taxon>Archelosauria</taxon>
        <taxon>Archosauria</taxon>
        <taxon>Dinosauria</taxon>
        <taxon>Saurischia</taxon>
        <taxon>Theropoda</taxon>
        <taxon>Coelurosauria</taxon>
        <taxon>Aves</taxon>
        <taxon>Neognathae</taxon>
        <taxon>Neoaves</taxon>
        <taxon>Columbimorphae</taxon>
        <taxon>Columbiformes</taxon>
        <taxon>Columbidae</taxon>
        <taxon>Patagioenas</taxon>
    </lineage>
</organism>
<name>A0A1V4KKD8_PATFA</name>
<gene>
    <name evidence="1" type="ORF">AV530_015735</name>
</gene>
<keyword evidence="2" id="KW-1185">Reference proteome</keyword>
<evidence type="ECO:0000313" key="2">
    <source>
        <dbReference type="Proteomes" id="UP000190648"/>
    </source>
</evidence>
<dbReference type="EMBL" id="LSYS01003057">
    <property type="protein sequence ID" value="OPJ84277.1"/>
    <property type="molecule type" value="Genomic_DNA"/>
</dbReference>
<reference evidence="1 2" key="1">
    <citation type="submission" date="2016-02" db="EMBL/GenBank/DDBJ databases">
        <title>Band-tailed pigeon sequencing and assembly.</title>
        <authorList>
            <person name="Soares A.E."/>
            <person name="Novak B.J."/>
            <person name="Rice E.S."/>
            <person name="O'Connell B."/>
            <person name="Chang D."/>
            <person name="Weber S."/>
            <person name="Shapiro B."/>
        </authorList>
    </citation>
    <scope>NUCLEOTIDE SEQUENCE [LARGE SCALE GENOMIC DNA]</scope>
    <source>
        <strain evidence="1">BTP2013</strain>
        <tissue evidence="1">Blood</tissue>
    </source>
</reference>
<dbReference type="AlphaFoldDB" id="A0A1V4KKD8"/>
<protein>
    <submittedName>
        <fullName evidence="1">Uncharacterized protein</fullName>
    </submittedName>
</protein>
<dbReference type="Proteomes" id="UP000190648">
    <property type="component" value="Unassembled WGS sequence"/>
</dbReference>
<evidence type="ECO:0000313" key="1">
    <source>
        <dbReference type="EMBL" id="OPJ84277.1"/>
    </source>
</evidence>